<dbReference type="Gramene" id="rna35933">
    <property type="protein sequence ID" value="RHN51491.1"/>
    <property type="gene ID" value="gene35933"/>
</dbReference>
<dbReference type="AlphaFoldDB" id="A0A072UKH2"/>
<feature type="chain" id="PRO_5014499757" evidence="1">
    <location>
        <begin position="27"/>
        <end position="59"/>
    </location>
</feature>
<dbReference type="InterPro" id="IPR009810">
    <property type="entry name" value="Nodulin_late_dom"/>
</dbReference>
<evidence type="ECO:0000256" key="1">
    <source>
        <dbReference type="SAM" id="SignalP"/>
    </source>
</evidence>
<reference evidence="3 6" key="2">
    <citation type="journal article" date="2014" name="BMC Genomics">
        <title>An improved genome release (version Mt4.0) for the model legume Medicago truncatula.</title>
        <authorList>
            <person name="Tang H."/>
            <person name="Krishnakumar V."/>
            <person name="Bidwell S."/>
            <person name="Rosen B."/>
            <person name="Chan A."/>
            <person name="Zhou S."/>
            <person name="Gentzbittel L."/>
            <person name="Childs K.L."/>
            <person name="Yandell M."/>
            <person name="Gundlach H."/>
            <person name="Mayer K.F."/>
            <person name="Schwartz D.C."/>
            <person name="Town C.D."/>
        </authorList>
    </citation>
    <scope>GENOME REANNOTATION</scope>
    <source>
        <strain evidence="3">A17</strain>
        <strain evidence="5 6">cv. Jemalong A17</strain>
    </source>
</reference>
<keyword evidence="1" id="KW-0732">Signal</keyword>
<feature type="domain" description="Late nodulin" evidence="2">
    <location>
        <begin position="1"/>
        <end position="54"/>
    </location>
</feature>
<accession>A0A072UKH2</accession>
<proteinExistence type="predicted"/>
<evidence type="ECO:0000313" key="6">
    <source>
        <dbReference type="Proteomes" id="UP000002051"/>
    </source>
</evidence>
<dbReference type="EMBL" id="CM001222">
    <property type="protein sequence ID" value="KEH26325.1"/>
    <property type="molecule type" value="Genomic_DNA"/>
</dbReference>
<evidence type="ECO:0000313" key="4">
    <source>
        <dbReference type="EMBL" id="RHN51491.1"/>
    </source>
</evidence>
<keyword evidence="6" id="KW-1185">Reference proteome</keyword>
<organism evidence="3 6">
    <name type="scientific">Medicago truncatula</name>
    <name type="common">Barrel medic</name>
    <name type="synonym">Medicago tribuloides</name>
    <dbReference type="NCBI Taxonomy" id="3880"/>
    <lineage>
        <taxon>Eukaryota</taxon>
        <taxon>Viridiplantae</taxon>
        <taxon>Streptophyta</taxon>
        <taxon>Embryophyta</taxon>
        <taxon>Tracheophyta</taxon>
        <taxon>Spermatophyta</taxon>
        <taxon>Magnoliopsida</taxon>
        <taxon>eudicotyledons</taxon>
        <taxon>Gunneridae</taxon>
        <taxon>Pentapetalae</taxon>
        <taxon>rosids</taxon>
        <taxon>fabids</taxon>
        <taxon>Fabales</taxon>
        <taxon>Fabaceae</taxon>
        <taxon>Papilionoideae</taxon>
        <taxon>50 kb inversion clade</taxon>
        <taxon>NPAAA clade</taxon>
        <taxon>Hologalegina</taxon>
        <taxon>IRL clade</taxon>
        <taxon>Trifolieae</taxon>
        <taxon>Medicago</taxon>
    </lineage>
</organism>
<sequence length="59" mass="7052">MVKTLKFVYYMILFLSLFLFIKNVDGAFVKCETDDDCPKYNGFRKYECVNNWCRLTGLH</sequence>
<dbReference type="Pfam" id="PF07127">
    <property type="entry name" value="Nodulin_late"/>
    <property type="match status" value="1"/>
</dbReference>
<reference evidence="4" key="4">
    <citation type="journal article" date="2018" name="Nat. Plants">
        <title>Whole-genome landscape of Medicago truncatula symbiotic genes.</title>
        <authorList>
            <person name="Pecrix Y."/>
            <person name="Gamas P."/>
            <person name="Carrere S."/>
        </authorList>
    </citation>
    <scope>NUCLEOTIDE SEQUENCE</scope>
    <source>
        <tissue evidence="4">Leaves</tissue>
    </source>
</reference>
<evidence type="ECO:0000313" key="5">
    <source>
        <dbReference type="EnsemblPlants" id="KEH26325"/>
    </source>
</evidence>
<dbReference type="EnsemblPlants" id="KEH26325">
    <property type="protein sequence ID" value="KEH26325"/>
    <property type="gene ID" value="MTR_6g452900"/>
</dbReference>
<dbReference type="EMBL" id="PSQE01000006">
    <property type="protein sequence ID" value="RHN51491.1"/>
    <property type="molecule type" value="Genomic_DNA"/>
</dbReference>
<feature type="signal peptide" evidence="1">
    <location>
        <begin position="1"/>
        <end position="26"/>
    </location>
</feature>
<reference evidence="3 6" key="1">
    <citation type="journal article" date="2011" name="Nature">
        <title>The Medicago genome provides insight into the evolution of rhizobial symbioses.</title>
        <authorList>
            <person name="Young N.D."/>
            <person name="Debelle F."/>
            <person name="Oldroyd G.E."/>
            <person name="Geurts R."/>
            <person name="Cannon S.B."/>
            <person name="Udvardi M.K."/>
            <person name="Benedito V.A."/>
            <person name="Mayer K.F."/>
            <person name="Gouzy J."/>
            <person name="Schoof H."/>
            <person name="Van de Peer Y."/>
            <person name="Proost S."/>
            <person name="Cook D.R."/>
            <person name="Meyers B.C."/>
            <person name="Spannagl M."/>
            <person name="Cheung F."/>
            <person name="De Mita S."/>
            <person name="Krishnakumar V."/>
            <person name="Gundlach H."/>
            <person name="Zhou S."/>
            <person name="Mudge J."/>
            <person name="Bharti A.K."/>
            <person name="Murray J.D."/>
            <person name="Naoumkina M.A."/>
            <person name="Rosen B."/>
            <person name="Silverstein K.A."/>
            <person name="Tang H."/>
            <person name="Rombauts S."/>
            <person name="Zhao P.X."/>
            <person name="Zhou P."/>
            <person name="Barbe V."/>
            <person name="Bardou P."/>
            <person name="Bechner M."/>
            <person name="Bellec A."/>
            <person name="Berger A."/>
            <person name="Berges H."/>
            <person name="Bidwell S."/>
            <person name="Bisseling T."/>
            <person name="Choisne N."/>
            <person name="Couloux A."/>
            <person name="Denny R."/>
            <person name="Deshpande S."/>
            <person name="Dai X."/>
            <person name="Doyle J.J."/>
            <person name="Dudez A.M."/>
            <person name="Farmer A.D."/>
            <person name="Fouteau S."/>
            <person name="Franken C."/>
            <person name="Gibelin C."/>
            <person name="Gish J."/>
            <person name="Goldstein S."/>
            <person name="Gonzalez A.J."/>
            <person name="Green P.J."/>
            <person name="Hallab A."/>
            <person name="Hartog M."/>
            <person name="Hua A."/>
            <person name="Humphray S.J."/>
            <person name="Jeong D.H."/>
            <person name="Jing Y."/>
            <person name="Jocker A."/>
            <person name="Kenton S.M."/>
            <person name="Kim D.J."/>
            <person name="Klee K."/>
            <person name="Lai H."/>
            <person name="Lang C."/>
            <person name="Lin S."/>
            <person name="Macmil S.L."/>
            <person name="Magdelenat G."/>
            <person name="Matthews L."/>
            <person name="McCorrison J."/>
            <person name="Monaghan E.L."/>
            <person name="Mun J.H."/>
            <person name="Najar F.Z."/>
            <person name="Nicholson C."/>
            <person name="Noirot C."/>
            <person name="O'Bleness M."/>
            <person name="Paule C.R."/>
            <person name="Poulain J."/>
            <person name="Prion F."/>
            <person name="Qin B."/>
            <person name="Qu C."/>
            <person name="Retzel E.F."/>
            <person name="Riddle C."/>
            <person name="Sallet E."/>
            <person name="Samain S."/>
            <person name="Samson N."/>
            <person name="Sanders I."/>
            <person name="Saurat O."/>
            <person name="Scarpelli C."/>
            <person name="Schiex T."/>
            <person name="Segurens B."/>
            <person name="Severin A.J."/>
            <person name="Sherrier D.J."/>
            <person name="Shi R."/>
            <person name="Sims S."/>
            <person name="Singer S.R."/>
            <person name="Sinharoy S."/>
            <person name="Sterck L."/>
            <person name="Viollet A."/>
            <person name="Wang B.B."/>
            <person name="Wang K."/>
            <person name="Wang M."/>
            <person name="Wang X."/>
            <person name="Warfsmann J."/>
            <person name="Weissenbach J."/>
            <person name="White D.D."/>
            <person name="White J.D."/>
            <person name="Wiley G.B."/>
            <person name="Wincker P."/>
            <person name="Xing Y."/>
            <person name="Yang L."/>
            <person name="Yao Z."/>
            <person name="Ying F."/>
            <person name="Zhai J."/>
            <person name="Zhou L."/>
            <person name="Zuber A."/>
            <person name="Denarie J."/>
            <person name="Dixon R.A."/>
            <person name="May G.D."/>
            <person name="Schwartz D.C."/>
            <person name="Rogers J."/>
            <person name="Quetier F."/>
            <person name="Town C.D."/>
            <person name="Roe B.A."/>
        </authorList>
    </citation>
    <scope>NUCLEOTIDE SEQUENCE [LARGE SCALE GENOMIC DNA]</scope>
    <source>
        <strain evidence="3">A17</strain>
        <strain evidence="5 6">cv. Jemalong A17</strain>
    </source>
</reference>
<dbReference type="Proteomes" id="UP000265566">
    <property type="component" value="Chromosome 6"/>
</dbReference>
<evidence type="ECO:0000259" key="2">
    <source>
        <dbReference type="Pfam" id="PF07127"/>
    </source>
</evidence>
<name>A0A072UKH2_MEDTR</name>
<reference evidence="5" key="3">
    <citation type="submission" date="2015-04" db="UniProtKB">
        <authorList>
            <consortium name="EnsemblPlants"/>
        </authorList>
    </citation>
    <scope>IDENTIFICATION</scope>
    <source>
        <strain evidence="5">cv. Jemalong A17</strain>
    </source>
</reference>
<protein>
    <submittedName>
        <fullName evidence="3">Nodule Cysteine-Rich (NCR) secreted peptide</fullName>
    </submittedName>
    <submittedName>
        <fullName evidence="4">Putative Late nodulin</fullName>
    </submittedName>
</protein>
<dbReference type="GO" id="GO:0046872">
    <property type="term" value="F:metal ion binding"/>
    <property type="evidence" value="ECO:0007669"/>
    <property type="project" value="InterPro"/>
</dbReference>
<gene>
    <name evidence="3" type="ordered locus">MTR_6g452900</name>
    <name evidence="4" type="ORF">MtrunA17_Chr6g0469161</name>
</gene>
<evidence type="ECO:0000313" key="3">
    <source>
        <dbReference type="EMBL" id="KEH26325.1"/>
    </source>
</evidence>
<dbReference type="HOGENOM" id="CLU_181053_1_2_1"/>
<dbReference type="Proteomes" id="UP000002051">
    <property type="component" value="Chromosome 6"/>
</dbReference>